<name>A0A6N1NFC8_9VIRU</name>
<sequence>MSININKVINDIAISIFFVEKVDIIRYRKADKKRLLLIIFIMAIQMPLNRNYLTLSDDDVIFDDINKRMLVPLDDASIVIYKDIQQWVSDNTKDNKLFELSKPELINDKYIWINPIVCRNLTECFALLDIERLVKTSMFSEESEKKYKICLDNYFDIEKYPYWINPFEHRPKRWTVDIGITPKLLATKDNPKEYTFVLRCEIFRIRDKKLIAKSRMEDFKKNNKIFRQIW</sequence>
<proteinExistence type="predicted"/>
<dbReference type="EMBL" id="MF405918">
    <property type="protein sequence ID" value="QKU34074.1"/>
    <property type="molecule type" value="Genomic_DNA"/>
</dbReference>
<accession>A0A6N1NFC8</accession>
<organism evidence="1">
    <name type="scientific">Tupanvirus deep ocean</name>
    <dbReference type="NCBI Taxonomy" id="2126984"/>
    <lineage>
        <taxon>Viruses</taxon>
        <taxon>Varidnaviria</taxon>
        <taxon>Bamfordvirae</taxon>
        <taxon>Nucleocytoviricota</taxon>
        <taxon>Megaviricetes</taxon>
        <taxon>Imitervirales</taxon>
        <taxon>Mimiviridae</taxon>
        <taxon>Megamimivirinae</taxon>
        <taxon>Tupanvirus</taxon>
        <taxon>Tupanvirus altamarinense</taxon>
    </lineage>
</organism>
<evidence type="ECO:0000313" key="1">
    <source>
        <dbReference type="EMBL" id="QKU34074.1"/>
    </source>
</evidence>
<reference evidence="1" key="2">
    <citation type="journal article" date="2018" name="Nat. Commun.">
        <title>Tailed giant Tupanvirus possesses the most complete translational apparatus of the known virosphere.</title>
        <authorList>
            <person name="Abrahao J."/>
            <person name="Silva L."/>
            <person name="Silva L.S."/>
            <person name="Khalil J.Y.B."/>
            <person name="Rodrigues R."/>
            <person name="Arantes T."/>
            <person name="Assis F."/>
            <person name="Boratto P."/>
            <person name="Andrade M."/>
            <person name="Kroon E.G."/>
            <person name="Ribeiro B."/>
            <person name="Bergier I."/>
            <person name="Seligmann H."/>
            <person name="Ghigo E."/>
            <person name="Colson P."/>
            <person name="Levasseur A."/>
            <person name="Kroemer G."/>
            <person name="Raoult D."/>
            <person name="La Scola B."/>
        </authorList>
    </citation>
    <scope>NUCLEOTIDE SEQUENCE [LARGE SCALE GENOMIC DNA]</scope>
    <source>
        <strain evidence="1">Deep ocean</strain>
    </source>
</reference>
<dbReference type="GeneID" id="80517379"/>
<dbReference type="KEGG" id="vg:80517379"/>
<reference evidence="1" key="1">
    <citation type="submission" date="2017-06" db="EMBL/GenBank/DDBJ databases">
        <authorList>
            <person name="Assis F.L."/>
            <person name="Abrahao J.S."/>
            <person name="Silva L."/>
            <person name="Khalil J.B."/>
            <person name="Rodrigues R."/>
            <person name="Silva L.S."/>
            <person name="Boratto P."/>
            <person name="Andrade M."/>
            <person name="Kroon E.G."/>
            <person name="Ribeiro B."/>
            <person name="Bergier I."/>
            <person name="Seligmann H."/>
            <person name="Ghigo E."/>
            <person name="Colson P."/>
            <person name="Levasseur A."/>
            <person name="Raoult D."/>
            <person name="Scola B.L."/>
        </authorList>
    </citation>
    <scope>NUCLEOTIDE SEQUENCE</scope>
    <source>
        <strain evidence="1">Deep ocean</strain>
    </source>
</reference>
<protein>
    <submittedName>
        <fullName evidence="1">Putative ORFan</fullName>
    </submittedName>
</protein>
<dbReference type="RefSeq" id="YP_010780688.1">
    <property type="nucleotide sequence ID" value="NC_075038.1"/>
</dbReference>